<keyword evidence="2" id="KW-1185">Reference proteome</keyword>
<name>A0A3G9KAV3_9ACTN</name>
<evidence type="ECO:0000313" key="1">
    <source>
        <dbReference type="EMBL" id="BBH50465.1"/>
    </source>
</evidence>
<organism evidence="1 2">
    <name type="scientific">Parolsenella catena</name>
    <dbReference type="NCBI Taxonomy" id="2003188"/>
    <lineage>
        <taxon>Bacteria</taxon>
        <taxon>Bacillati</taxon>
        <taxon>Actinomycetota</taxon>
        <taxon>Coriobacteriia</taxon>
        <taxon>Coriobacteriales</taxon>
        <taxon>Atopobiaceae</taxon>
        <taxon>Parolsenella</taxon>
    </lineage>
</organism>
<proteinExistence type="predicted"/>
<dbReference type="Proteomes" id="UP000273154">
    <property type="component" value="Chromosome"/>
</dbReference>
<sequence length="158" mass="17038">MLDGCGSVDETANWTKEEALDFAIKHPDGWKMQVDNGNNSVTWGSDDGIIMAVGKTTFSANLDSELVARAIYSGVSSNSDATVGELEETDNQNGLKVYQCTTKDKTGSGILASVFEDNSYYCVFTTTFNGKDDSTVTKVLSTLVIKEEDGSELTVFES</sequence>
<gene>
    <name evidence="1" type="ORF">Pcatena_10520</name>
</gene>
<protein>
    <submittedName>
        <fullName evidence="1">Uncharacterized protein</fullName>
    </submittedName>
</protein>
<reference evidence="2" key="1">
    <citation type="submission" date="2018-11" db="EMBL/GenBank/DDBJ databases">
        <title>Comparative genomics of Parolsenella catena and Libanicoccus massiliensis: Reclassification of Libanicoccus massiliensis as Parolsenella massiliensis comb. nov.</title>
        <authorList>
            <person name="Sakamoto M."/>
            <person name="Ikeyama N."/>
            <person name="Murakami T."/>
            <person name="Mori H."/>
            <person name="Yuki M."/>
            <person name="Ohkuma M."/>
        </authorList>
    </citation>
    <scope>NUCLEOTIDE SEQUENCE [LARGE SCALE GENOMIC DNA]</scope>
    <source>
        <strain evidence="2">JCM 31932</strain>
    </source>
</reference>
<evidence type="ECO:0000313" key="2">
    <source>
        <dbReference type="Proteomes" id="UP000273154"/>
    </source>
</evidence>
<dbReference type="EMBL" id="AP019367">
    <property type="protein sequence ID" value="BBH50465.1"/>
    <property type="molecule type" value="Genomic_DNA"/>
</dbReference>
<accession>A0A3G9KAV3</accession>
<dbReference type="AlphaFoldDB" id="A0A3G9KAV3"/>
<dbReference type="KEGG" id="pcat:Pcatena_10520"/>